<dbReference type="RefSeq" id="WP_062135818.1">
    <property type="nucleotide sequence ID" value="NZ_LRBG01000038.1"/>
</dbReference>
<feature type="compositionally biased region" description="Low complexity" evidence="6">
    <location>
        <begin position="1"/>
        <end position="11"/>
    </location>
</feature>
<dbReference type="GO" id="GO:0022857">
    <property type="term" value="F:transmembrane transporter activity"/>
    <property type="evidence" value="ECO:0007669"/>
    <property type="project" value="InterPro"/>
</dbReference>
<protein>
    <submittedName>
        <fullName evidence="8">Anion permease</fullName>
    </submittedName>
</protein>
<evidence type="ECO:0000256" key="6">
    <source>
        <dbReference type="SAM" id="MobiDB-lite"/>
    </source>
</evidence>
<feature type="transmembrane region" description="Helical" evidence="7">
    <location>
        <begin position="29"/>
        <end position="46"/>
    </location>
</feature>
<comment type="similarity">
    <text evidence="2">Belongs to the SLC13A/DASS transporter (TC 2.A.47) family. DIT1 subfamily.</text>
</comment>
<keyword evidence="4 7" id="KW-1133">Transmembrane helix</keyword>
<dbReference type="Pfam" id="PF00939">
    <property type="entry name" value="Na_sulph_symp"/>
    <property type="match status" value="1"/>
</dbReference>
<dbReference type="AlphaFoldDB" id="A0A149PEC1"/>
<evidence type="ECO:0000256" key="7">
    <source>
        <dbReference type="SAM" id="Phobius"/>
    </source>
</evidence>
<keyword evidence="9" id="KW-1185">Reference proteome</keyword>
<dbReference type="Proteomes" id="UP000075613">
    <property type="component" value="Unassembled WGS sequence"/>
</dbReference>
<name>A0A149PEC1_9BURK</name>
<reference evidence="8 9" key="1">
    <citation type="journal article" date="2015" name="Int. J. Syst. Evol. Microbiol.">
        <title>Burkholderia monticola sp. nov., isolated from mountain soil.</title>
        <authorList>
            <person name="Baek I."/>
            <person name="Seo B."/>
            <person name="Lee I."/>
            <person name="Yi H."/>
            <person name="Chun J."/>
        </authorList>
    </citation>
    <scope>NUCLEOTIDE SEQUENCE [LARGE SCALE GENOMIC DNA]</scope>
    <source>
        <strain evidence="8 9">JC2948</strain>
    </source>
</reference>
<evidence type="ECO:0000256" key="1">
    <source>
        <dbReference type="ARBA" id="ARBA00004141"/>
    </source>
</evidence>
<feature type="transmembrane region" description="Helical" evidence="7">
    <location>
        <begin position="106"/>
        <end position="125"/>
    </location>
</feature>
<comment type="caution">
    <text evidence="8">The sequence shown here is derived from an EMBL/GenBank/DDBJ whole genome shotgun (WGS) entry which is preliminary data.</text>
</comment>
<evidence type="ECO:0000256" key="3">
    <source>
        <dbReference type="ARBA" id="ARBA00022692"/>
    </source>
</evidence>
<feature type="transmembrane region" description="Helical" evidence="7">
    <location>
        <begin position="377"/>
        <end position="400"/>
    </location>
</feature>
<dbReference type="PANTHER" id="PTHR42826">
    <property type="entry name" value="DICARBOXYLATE TRANSPORTER 2.1, CHLOROPLASTIC"/>
    <property type="match status" value="1"/>
</dbReference>
<feature type="transmembrane region" description="Helical" evidence="7">
    <location>
        <begin position="197"/>
        <end position="219"/>
    </location>
</feature>
<organism evidence="8 9">
    <name type="scientific">Paraburkholderia monticola</name>
    <dbReference type="NCBI Taxonomy" id="1399968"/>
    <lineage>
        <taxon>Bacteria</taxon>
        <taxon>Pseudomonadati</taxon>
        <taxon>Pseudomonadota</taxon>
        <taxon>Betaproteobacteria</taxon>
        <taxon>Burkholderiales</taxon>
        <taxon>Burkholderiaceae</taxon>
        <taxon>Paraburkholderia</taxon>
    </lineage>
</organism>
<feature type="transmembrane region" description="Helical" evidence="7">
    <location>
        <begin position="239"/>
        <end position="262"/>
    </location>
</feature>
<proteinExistence type="inferred from homology"/>
<feature type="region of interest" description="Disordered" evidence="6">
    <location>
        <begin position="1"/>
        <end position="21"/>
    </location>
</feature>
<dbReference type="EMBL" id="LRBG01000038">
    <property type="protein sequence ID" value="KXU83407.1"/>
    <property type="molecule type" value="Genomic_DNA"/>
</dbReference>
<feature type="transmembrane region" description="Helical" evidence="7">
    <location>
        <begin position="283"/>
        <end position="306"/>
    </location>
</feature>
<dbReference type="STRING" id="1399968.CI15_30440"/>
<dbReference type="PIRSF" id="PIRSF002457">
    <property type="entry name" value="DASS"/>
    <property type="match status" value="1"/>
</dbReference>
<dbReference type="GO" id="GO:0016020">
    <property type="term" value="C:membrane"/>
    <property type="evidence" value="ECO:0007669"/>
    <property type="project" value="UniProtKB-SubCell"/>
</dbReference>
<evidence type="ECO:0000313" key="9">
    <source>
        <dbReference type="Proteomes" id="UP000075613"/>
    </source>
</evidence>
<feature type="transmembrane region" description="Helical" evidence="7">
    <location>
        <begin position="466"/>
        <end position="486"/>
    </location>
</feature>
<feature type="transmembrane region" description="Helical" evidence="7">
    <location>
        <begin position="312"/>
        <end position="333"/>
    </location>
</feature>
<keyword evidence="5 7" id="KW-0472">Membrane</keyword>
<comment type="subcellular location">
    <subcellularLocation>
        <location evidence="1">Membrane</location>
        <topology evidence="1">Multi-pass membrane protein</topology>
    </subcellularLocation>
</comment>
<feature type="transmembrane region" description="Helical" evidence="7">
    <location>
        <begin position="58"/>
        <end position="86"/>
    </location>
</feature>
<keyword evidence="3 7" id="KW-0812">Transmembrane</keyword>
<sequence length="492" mass="52313">MAPTPAKASPPTSSPPTTPKPSVGLPASLWKYLVPVAIGVALWFVPAPAGLQMKAWHVFAVFVATIAGIMTAPLPMSAVALIGSTVGVLVGVISFADVTKSTGTDLVWLVMLAFFISRGVIKTGLGRRIALLFMRLLGKRTTGLGYGLVLTELVISPAMPSITARAGGVMLPITRAISEVLGSHADDPESRKKVGRYLILCAFHANIITAGMFITAMAGNPLAVRLAADQGVSISWLEWALAASVPGLLCLAVIPIAMLWIVPPQVKRTPDATDLAQRELNTMGPISAKEIIMAGIFIGLLVLWVFGDDLGVGATLAAAIGVSLLFISGVLTWQDALNEKSAWDTMIWIGLLIMLASKLNEYGMVTWFGKEFGQHLVGFPMLAVYMLVAVVYVYIHYFFASATAHISALFPLSMALMVASGVPPFVAAVALGILSNINGCLTQYGIGSGPVMFGAGYVTQGEWWKAGFLMSLFYMLVWLVVAPLWWKVLGHV</sequence>
<dbReference type="NCBIfam" id="TIGR00785">
    <property type="entry name" value="dass"/>
    <property type="match status" value="1"/>
</dbReference>
<evidence type="ECO:0000313" key="8">
    <source>
        <dbReference type="EMBL" id="KXU83407.1"/>
    </source>
</evidence>
<evidence type="ECO:0000256" key="2">
    <source>
        <dbReference type="ARBA" id="ARBA00007349"/>
    </source>
</evidence>
<gene>
    <name evidence="8" type="ORF">CI15_30440</name>
</gene>
<dbReference type="InterPro" id="IPR030676">
    <property type="entry name" value="CitT-rel"/>
</dbReference>
<dbReference type="InterPro" id="IPR001898">
    <property type="entry name" value="SLC13A/DASS"/>
</dbReference>
<feature type="transmembrane region" description="Helical" evidence="7">
    <location>
        <begin position="345"/>
        <end position="365"/>
    </location>
</feature>
<feature type="transmembrane region" description="Helical" evidence="7">
    <location>
        <begin position="412"/>
        <end position="435"/>
    </location>
</feature>
<dbReference type="OrthoDB" id="3170849at2"/>
<evidence type="ECO:0000256" key="4">
    <source>
        <dbReference type="ARBA" id="ARBA00022989"/>
    </source>
</evidence>
<evidence type="ECO:0000256" key="5">
    <source>
        <dbReference type="ARBA" id="ARBA00023136"/>
    </source>
</evidence>
<accession>A0A149PEC1</accession>